<dbReference type="GO" id="GO:0032259">
    <property type="term" value="P:methylation"/>
    <property type="evidence" value="ECO:0007669"/>
    <property type="project" value="UniProtKB-KW"/>
</dbReference>
<dbReference type="SUPFAM" id="SSF53335">
    <property type="entry name" value="S-adenosyl-L-methionine-dependent methyltransferases"/>
    <property type="match status" value="1"/>
</dbReference>
<evidence type="ECO:0000256" key="1">
    <source>
        <dbReference type="ARBA" id="ARBA00008361"/>
    </source>
</evidence>
<dbReference type="PANTHER" id="PTHR44942:SF4">
    <property type="entry name" value="METHYLTRANSFERASE TYPE 11 DOMAIN-CONTAINING PROTEIN"/>
    <property type="match status" value="1"/>
</dbReference>
<proteinExistence type="inferred from homology"/>
<name>A0A2B4S006_STYPI</name>
<dbReference type="Proteomes" id="UP000225706">
    <property type="component" value="Unassembled WGS sequence"/>
</dbReference>
<evidence type="ECO:0000256" key="3">
    <source>
        <dbReference type="ARBA" id="ARBA00022679"/>
    </source>
</evidence>
<gene>
    <name evidence="5" type="ORF">AWC38_SpisGene13120</name>
</gene>
<dbReference type="OrthoDB" id="506498at2759"/>
<comment type="caution">
    <text evidence="5">The sequence shown here is derived from an EMBL/GenBank/DDBJ whole genome shotgun (WGS) entry which is preliminary data.</text>
</comment>
<dbReference type="AlphaFoldDB" id="A0A2B4S006"/>
<keyword evidence="3 5" id="KW-0808">Transferase</keyword>
<evidence type="ECO:0000313" key="5">
    <source>
        <dbReference type="EMBL" id="PFX22353.1"/>
    </source>
</evidence>
<dbReference type="EMBL" id="LSMT01000242">
    <property type="protein sequence ID" value="PFX22353.1"/>
    <property type="molecule type" value="Genomic_DNA"/>
</dbReference>
<evidence type="ECO:0000256" key="2">
    <source>
        <dbReference type="ARBA" id="ARBA00022603"/>
    </source>
</evidence>
<comment type="similarity">
    <text evidence="1">Belongs to the methyltransferase superfamily.</text>
</comment>
<dbReference type="CDD" id="cd02440">
    <property type="entry name" value="AdoMet_MTases"/>
    <property type="match status" value="1"/>
</dbReference>
<protein>
    <submittedName>
        <fullName evidence="5">Putative methyltransferase C25B8.09</fullName>
    </submittedName>
</protein>
<dbReference type="InterPro" id="IPR013216">
    <property type="entry name" value="Methyltransf_11"/>
</dbReference>
<dbReference type="PANTHER" id="PTHR44942">
    <property type="entry name" value="METHYLTRANSF_11 DOMAIN-CONTAINING PROTEIN"/>
    <property type="match status" value="1"/>
</dbReference>
<organism evidence="5 6">
    <name type="scientific">Stylophora pistillata</name>
    <name type="common">Smooth cauliflower coral</name>
    <dbReference type="NCBI Taxonomy" id="50429"/>
    <lineage>
        <taxon>Eukaryota</taxon>
        <taxon>Metazoa</taxon>
        <taxon>Cnidaria</taxon>
        <taxon>Anthozoa</taxon>
        <taxon>Hexacorallia</taxon>
        <taxon>Scleractinia</taxon>
        <taxon>Astrocoeniina</taxon>
        <taxon>Pocilloporidae</taxon>
        <taxon>Stylophora</taxon>
    </lineage>
</organism>
<evidence type="ECO:0000259" key="4">
    <source>
        <dbReference type="Pfam" id="PF08241"/>
    </source>
</evidence>
<dbReference type="InterPro" id="IPR051052">
    <property type="entry name" value="Diverse_substrate_MTase"/>
</dbReference>
<dbReference type="GO" id="GO:0008757">
    <property type="term" value="F:S-adenosylmethionine-dependent methyltransferase activity"/>
    <property type="evidence" value="ECO:0007669"/>
    <property type="project" value="InterPro"/>
</dbReference>
<dbReference type="InterPro" id="IPR029063">
    <property type="entry name" value="SAM-dependent_MTases_sf"/>
</dbReference>
<dbReference type="STRING" id="50429.A0A2B4S006"/>
<dbReference type="Gene3D" id="3.40.50.150">
    <property type="entry name" value="Vaccinia Virus protein VP39"/>
    <property type="match status" value="1"/>
</dbReference>
<keyword evidence="6" id="KW-1185">Reference proteome</keyword>
<sequence length="279" mass="31885">MEKGNIASDFARKAFASAKNYEDVRSEYPEEAVKYFLDKLGVKDDNSRVSSTEARPFTILEVGCGTGKFTRVMAKVLTDKNVRVIASEPLESMYEQFKVFVPGTDIVQCAAESIPLPDASVDVVVAAQSFHWFTNRAALEEIHRVLVPNGTFGVLWKVLDSTTPWAKHVCNHLDVLDRENSLVFPHHEEWKEVVGSLVKSLFSFPQEYIGFEHSLEISSYDQAYQHFASYSVVAGNSEIKKKAFKEFFNELMQMYFIEKSIPCTNIPFTLYMYWFHKEV</sequence>
<dbReference type="Pfam" id="PF08241">
    <property type="entry name" value="Methyltransf_11"/>
    <property type="match status" value="1"/>
</dbReference>
<keyword evidence="2 5" id="KW-0489">Methyltransferase</keyword>
<feature type="domain" description="Methyltransferase type 11" evidence="4">
    <location>
        <begin position="60"/>
        <end position="152"/>
    </location>
</feature>
<reference evidence="6" key="1">
    <citation type="journal article" date="2017" name="bioRxiv">
        <title>Comparative analysis of the genomes of Stylophora pistillata and Acropora digitifera provides evidence for extensive differences between species of corals.</title>
        <authorList>
            <person name="Voolstra C.R."/>
            <person name="Li Y."/>
            <person name="Liew Y.J."/>
            <person name="Baumgarten S."/>
            <person name="Zoccola D."/>
            <person name="Flot J.-F."/>
            <person name="Tambutte S."/>
            <person name="Allemand D."/>
            <person name="Aranda M."/>
        </authorList>
    </citation>
    <scope>NUCLEOTIDE SEQUENCE [LARGE SCALE GENOMIC DNA]</scope>
</reference>
<evidence type="ECO:0000313" key="6">
    <source>
        <dbReference type="Proteomes" id="UP000225706"/>
    </source>
</evidence>
<accession>A0A2B4S006</accession>